<evidence type="ECO:0000256" key="5">
    <source>
        <dbReference type="ARBA" id="ARBA00023163"/>
    </source>
</evidence>
<proteinExistence type="predicted"/>
<evidence type="ECO:0000256" key="6">
    <source>
        <dbReference type="PROSITE-ProRule" id="PRU00169"/>
    </source>
</evidence>
<evidence type="ECO:0000256" key="4">
    <source>
        <dbReference type="ARBA" id="ARBA00023125"/>
    </source>
</evidence>
<dbReference type="PROSITE" id="PS50110">
    <property type="entry name" value="RESPONSE_REGULATORY"/>
    <property type="match status" value="1"/>
</dbReference>
<dbReference type="PANTHER" id="PTHR44591:SF3">
    <property type="entry name" value="RESPONSE REGULATORY DOMAIN-CONTAINING PROTEIN"/>
    <property type="match status" value="1"/>
</dbReference>
<keyword evidence="3" id="KW-0805">Transcription regulation</keyword>
<feature type="modified residue" description="4-aspartylphosphate" evidence="6">
    <location>
        <position position="53"/>
    </location>
</feature>
<dbReference type="InterPro" id="IPR001789">
    <property type="entry name" value="Sig_transdc_resp-reg_receiver"/>
</dbReference>
<evidence type="ECO:0000313" key="9">
    <source>
        <dbReference type="Proteomes" id="UP000176504"/>
    </source>
</evidence>
<protein>
    <recommendedName>
        <fullName evidence="7">Response regulatory domain-containing protein</fullName>
    </recommendedName>
</protein>
<keyword evidence="4" id="KW-0238">DNA-binding</keyword>
<dbReference type="PANTHER" id="PTHR44591">
    <property type="entry name" value="STRESS RESPONSE REGULATOR PROTEIN 1"/>
    <property type="match status" value="1"/>
</dbReference>
<dbReference type="GO" id="GO:0000160">
    <property type="term" value="P:phosphorelay signal transduction system"/>
    <property type="evidence" value="ECO:0007669"/>
    <property type="project" value="UniProtKB-KW"/>
</dbReference>
<evidence type="ECO:0000313" key="8">
    <source>
        <dbReference type="EMBL" id="OGC55056.1"/>
    </source>
</evidence>
<keyword evidence="1 6" id="KW-0597">Phosphoprotein</keyword>
<gene>
    <name evidence="8" type="ORF">A3A78_03700</name>
</gene>
<organism evidence="8 9">
    <name type="scientific">candidate division WWE3 bacterium RIFCSPLOWO2_01_FULL_41_18</name>
    <dbReference type="NCBI Taxonomy" id="1802625"/>
    <lineage>
        <taxon>Bacteria</taxon>
        <taxon>Katanobacteria</taxon>
    </lineage>
</organism>
<dbReference type="SMART" id="SM00448">
    <property type="entry name" value="REC"/>
    <property type="match status" value="1"/>
</dbReference>
<name>A0A1F4VCT5_UNCKA</name>
<dbReference type="InterPro" id="IPR050595">
    <property type="entry name" value="Bact_response_regulator"/>
</dbReference>
<accession>A0A1F4VCT5</accession>
<evidence type="ECO:0000256" key="2">
    <source>
        <dbReference type="ARBA" id="ARBA00023012"/>
    </source>
</evidence>
<dbReference type="AlphaFoldDB" id="A0A1F4VCT5"/>
<keyword evidence="5" id="KW-0804">Transcription</keyword>
<comment type="caution">
    <text evidence="8">The sequence shown here is derived from an EMBL/GenBank/DDBJ whole genome shotgun (WGS) entry which is preliminary data.</text>
</comment>
<sequence length="128" mass="14697">MKKKILIIEDEIFIRELYQKVLEGAGYEVVGVQDGIEGLDIVKKQKFDLILLDIMLPKMTGIDVLKEIRKDEDEKLKNIPIYLLTNLGQESIIKEAFKIGADGYLLKAKYLPNQIVTEVDAFFKKDTH</sequence>
<dbReference type="SUPFAM" id="SSF52172">
    <property type="entry name" value="CheY-like"/>
    <property type="match status" value="1"/>
</dbReference>
<keyword evidence="2" id="KW-0902">Two-component regulatory system</keyword>
<dbReference type="Pfam" id="PF00072">
    <property type="entry name" value="Response_reg"/>
    <property type="match status" value="1"/>
</dbReference>
<dbReference type="InterPro" id="IPR011006">
    <property type="entry name" value="CheY-like_superfamily"/>
</dbReference>
<dbReference type="Gene3D" id="3.40.50.2300">
    <property type="match status" value="1"/>
</dbReference>
<evidence type="ECO:0000259" key="7">
    <source>
        <dbReference type="PROSITE" id="PS50110"/>
    </source>
</evidence>
<feature type="domain" description="Response regulatory" evidence="7">
    <location>
        <begin position="4"/>
        <end position="122"/>
    </location>
</feature>
<dbReference type="CDD" id="cd17574">
    <property type="entry name" value="REC_OmpR"/>
    <property type="match status" value="1"/>
</dbReference>
<dbReference type="GO" id="GO:0003677">
    <property type="term" value="F:DNA binding"/>
    <property type="evidence" value="ECO:0007669"/>
    <property type="project" value="UniProtKB-KW"/>
</dbReference>
<reference evidence="8 9" key="1">
    <citation type="journal article" date="2016" name="Nat. Commun.">
        <title>Thousands of microbial genomes shed light on interconnected biogeochemical processes in an aquifer system.</title>
        <authorList>
            <person name="Anantharaman K."/>
            <person name="Brown C.T."/>
            <person name="Hug L.A."/>
            <person name="Sharon I."/>
            <person name="Castelle C.J."/>
            <person name="Probst A.J."/>
            <person name="Thomas B.C."/>
            <person name="Singh A."/>
            <person name="Wilkins M.J."/>
            <person name="Karaoz U."/>
            <person name="Brodie E.L."/>
            <person name="Williams K.H."/>
            <person name="Hubbard S.S."/>
            <person name="Banfield J.F."/>
        </authorList>
    </citation>
    <scope>NUCLEOTIDE SEQUENCE [LARGE SCALE GENOMIC DNA]</scope>
</reference>
<dbReference type="EMBL" id="MEVI01000003">
    <property type="protein sequence ID" value="OGC55056.1"/>
    <property type="molecule type" value="Genomic_DNA"/>
</dbReference>
<evidence type="ECO:0000256" key="3">
    <source>
        <dbReference type="ARBA" id="ARBA00023015"/>
    </source>
</evidence>
<evidence type="ECO:0000256" key="1">
    <source>
        <dbReference type="ARBA" id="ARBA00022553"/>
    </source>
</evidence>
<dbReference type="Proteomes" id="UP000176504">
    <property type="component" value="Unassembled WGS sequence"/>
</dbReference>
<dbReference type="FunFam" id="3.40.50.2300:FF:000001">
    <property type="entry name" value="DNA-binding response regulator PhoB"/>
    <property type="match status" value="1"/>
</dbReference>